<sequence>MNFKGTEGVFGLTQWFERMETVFNISNCAVENQVKFGTCTLHGVALTWWKYYVNTIGQDITHGMPWNTLMKMMTAKYYPRNKIKNLEMEICELKVKGTKLASYTQRFQELALMCARMFLEESDKIKKYVGGLLGIIHRSIMASKPNTMQDAKQQQQQNKRQNTGRAYTAGHGEKKPYEDLCHCGQKATCFECGAQGHFKRECLKLKNNNSSNQGGNGNAPAKVYVVGNAGTNSDPNIITRLADLLPARYVEFHIDLILGAAPVARAPYRLAPSEMKELSDQLQELFDKGFIRPSSSPWGAPIAKSMTKLTKKGVKFDWGDKEEAAFQLIKQKLCSAPILALPDRREDFVIYYDASHKGLGALLMQREKVISYASRQLKIHEKNYTMHDLELGSDNITMDFITKLPKSSEGYDTIWVIVDRLTKYAIFVPMRETDPMERLARIYLKEVVTRHGKPVSIICDRDTRHWLKPRYVRPFKVLAKVGAIAYKLELPQELSRLHIMFNVSNLKKCYANKPLVIMLNGLHINDKFYFIEEPVEIMDREVKRLKQSRIPIVKYLKGLTKKSARLGFSSLGSLGFDSKLRGVTDALSRKERVIPKRVRAINMTLQSSIKDKIVAAQKEASDESAGLQKGLDEMIELRNNGALYYLDRIWVPLKGDVRTLIMDEAYKSKYSVHQELIRCIMTLEIEFSYNDSYHSIVRCALHSRLCIVEGVIKDRLKATCDHQKSYVDKRRKPLEFSVGGYVLVKVSPWKGVVRFRNKGKLPPRFVEPFEIIEKYLADPTLQVPLDKIQIDAMLNFIEEPVEILEREFKKLNQSRIAIIKVQSEESIFGTAAGEYGNILIHGTCLKCHSGTRNSLTYDPIPESFDEVQIIPDPPPQCHFNIYLCQICESNSHYGYECSQRVLLVYEPEPCYIQNFSDNDYSHDLPSVNPRIDHHCCYKCGNSLNDFFCHHCTCEFCGNGAHIVYNCPAQLMEQMTSLITMCEMVGQFIQKKQEEKKIEEEQAANAQYWKIAACCDDDDDYNFAITPNKPVDSLSMGDEHLRTILAKESDEFIKSRDENLVPNPSESEGKKGCDVPACFTTFSNILFDTDYDFYSSDDQSLSNEDFLKEIYSNPLFYEETISMKIDQHHFNVESDLIESLLNHDSSIIPSSLNIDSLLDEFAGELTILKSIPSRIDKIDCHPENEIRLTKRLFYDNSSPHPPEEFISKNSYAEIESFSPSSILIEDSDPLIEEIDLSFTLDYLMPPGIEDDNYDSERDILILEELLDNYSLSLPENKSFHFDIPLFSCPPAKPPDGNT</sequence>
<evidence type="ECO:0000313" key="4">
    <source>
        <dbReference type="EMBL" id="GEU57623.1"/>
    </source>
</evidence>
<dbReference type="SMART" id="SM00343">
    <property type="entry name" value="ZnF_C2HC"/>
    <property type="match status" value="3"/>
</dbReference>
<dbReference type="Pfam" id="PF17919">
    <property type="entry name" value="RT_RNaseH_2"/>
    <property type="match status" value="1"/>
</dbReference>
<dbReference type="InterPro" id="IPR056924">
    <property type="entry name" value="SH3_Tf2-1"/>
</dbReference>
<keyword evidence="4" id="KW-0548">Nucleotidyltransferase</keyword>
<dbReference type="SUPFAM" id="SSF56672">
    <property type="entry name" value="DNA/RNA polymerases"/>
    <property type="match status" value="1"/>
</dbReference>
<keyword evidence="1" id="KW-0479">Metal-binding</keyword>
<evidence type="ECO:0000256" key="1">
    <source>
        <dbReference type="PROSITE-ProRule" id="PRU00047"/>
    </source>
</evidence>
<feature type="domain" description="CCHC-type" evidence="3">
    <location>
        <begin position="189"/>
        <end position="202"/>
    </location>
</feature>
<dbReference type="Pfam" id="PF24626">
    <property type="entry name" value="SH3_Tf2-1"/>
    <property type="match status" value="1"/>
</dbReference>
<feature type="region of interest" description="Disordered" evidence="2">
    <location>
        <begin position="145"/>
        <end position="169"/>
    </location>
</feature>
<organism evidence="4">
    <name type="scientific">Tanacetum cinerariifolium</name>
    <name type="common">Dalmatian daisy</name>
    <name type="synonym">Chrysanthemum cinerariifolium</name>
    <dbReference type="NCBI Taxonomy" id="118510"/>
    <lineage>
        <taxon>Eukaryota</taxon>
        <taxon>Viridiplantae</taxon>
        <taxon>Streptophyta</taxon>
        <taxon>Embryophyta</taxon>
        <taxon>Tracheophyta</taxon>
        <taxon>Spermatophyta</taxon>
        <taxon>Magnoliopsida</taxon>
        <taxon>eudicotyledons</taxon>
        <taxon>Gunneridae</taxon>
        <taxon>Pentapetalae</taxon>
        <taxon>asterids</taxon>
        <taxon>campanulids</taxon>
        <taxon>Asterales</taxon>
        <taxon>Asteraceae</taxon>
        <taxon>Asteroideae</taxon>
        <taxon>Anthemideae</taxon>
        <taxon>Anthemidinae</taxon>
        <taxon>Tanacetum</taxon>
    </lineage>
</organism>
<dbReference type="InterPro" id="IPR041577">
    <property type="entry name" value="RT_RNaseH_2"/>
</dbReference>
<dbReference type="PROSITE" id="PS50158">
    <property type="entry name" value="ZF_CCHC"/>
    <property type="match status" value="1"/>
</dbReference>
<feature type="compositionally biased region" description="Low complexity" evidence="2">
    <location>
        <begin position="152"/>
        <end position="161"/>
    </location>
</feature>
<dbReference type="SUPFAM" id="SSF53098">
    <property type="entry name" value="Ribonuclease H-like"/>
    <property type="match status" value="1"/>
</dbReference>
<evidence type="ECO:0000259" key="3">
    <source>
        <dbReference type="PROSITE" id="PS50158"/>
    </source>
</evidence>
<dbReference type="PANTHER" id="PTHR46148">
    <property type="entry name" value="CHROMO DOMAIN-CONTAINING PROTEIN"/>
    <property type="match status" value="1"/>
</dbReference>
<dbReference type="InterPro" id="IPR005162">
    <property type="entry name" value="Retrotrans_gag_dom"/>
</dbReference>
<dbReference type="InterPro" id="IPR012337">
    <property type="entry name" value="RNaseH-like_sf"/>
</dbReference>
<dbReference type="Pfam" id="PF03732">
    <property type="entry name" value="Retrotrans_gag"/>
    <property type="match status" value="1"/>
</dbReference>
<dbReference type="GO" id="GO:0008270">
    <property type="term" value="F:zinc ion binding"/>
    <property type="evidence" value="ECO:0007669"/>
    <property type="project" value="UniProtKB-KW"/>
</dbReference>
<proteinExistence type="predicted"/>
<dbReference type="EMBL" id="BKCJ010003862">
    <property type="protein sequence ID" value="GEU57623.1"/>
    <property type="molecule type" value="Genomic_DNA"/>
</dbReference>
<reference evidence="4" key="1">
    <citation type="journal article" date="2019" name="Sci. Rep.">
        <title>Draft genome of Tanacetum cinerariifolium, the natural source of mosquito coil.</title>
        <authorList>
            <person name="Yamashiro T."/>
            <person name="Shiraishi A."/>
            <person name="Satake H."/>
            <person name="Nakayama K."/>
        </authorList>
    </citation>
    <scope>NUCLEOTIDE SEQUENCE</scope>
</reference>
<dbReference type="PANTHER" id="PTHR46148:SF59">
    <property type="entry name" value="NUCLEOTIDYLTRANSFERASE, RIBONUCLEASE H"/>
    <property type="match status" value="1"/>
</dbReference>
<dbReference type="InterPro" id="IPR043502">
    <property type="entry name" value="DNA/RNA_pol_sf"/>
</dbReference>
<comment type="caution">
    <text evidence="4">The sequence shown here is derived from an EMBL/GenBank/DDBJ whole genome shotgun (WGS) entry which is preliminary data.</text>
</comment>
<dbReference type="Gene3D" id="3.30.420.10">
    <property type="entry name" value="Ribonuclease H-like superfamily/Ribonuclease H"/>
    <property type="match status" value="1"/>
</dbReference>
<dbReference type="Gene3D" id="3.10.10.10">
    <property type="entry name" value="HIV Type 1 Reverse Transcriptase, subunit A, domain 1"/>
    <property type="match status" value="1"/>
</dbReference>
<keyword evidence="4" id="KW-0808">Transferase</keyword>
<gene>
    <name evidence="4" type="ORF">Tci_029601</name>
</gene>
<keyword evidence="1" id="KW-0862">Zinc</keyword>
<dbReference type="GO" id="GO:0003964">
    <property type="term" value="F:RNA-directed DNA polymerase activity"/>
    <property type="evidence" value="ECO:0007669"/>
    <property type="project" value="UniProtKB-KW"/>
</dbReference>
<evidence type="ECO:0000256" key="2">
    <source>
        <dbReference type="SAM" id="MobiDB-lite"/>
    </source>
</evidence>
<name>A0A6L2L716_TANCI</name>
<dbReference type="InterPro" id="IPR001878">
    <property type="entry name" value="Znf_CCHC"/>
</dbReference>
<dbReference type="InterPro" id="IPR036397">
    <property type="entry name" value="RNaseH_sf"/>
</dbReference>
<keyword evidence="1" id="KW-0863">Zinc-finger</keyword>
<keyword evidence="4" id="KW-0695">RNA-directed DNA polymerase</keyword>
<dbReference type="GO" id="GO:0003676">
    <property type="term" value="F:nucleic acid binding"/>
    <property type="evidence" value="ECO:0007669"/>
    <property type="project" value="InterPro"/>
</dbReference>
<protein>
    <submittedName>
        <fullName evidence="4">Reverse transcriptase domain-containing protein</fullName>
    </submittedName>
</protein>
<accession>A0A6L2L716</accession>